<dbReference type="PROSITE" id="PS00108">
    <property type="entry name" value="PROTEIN_KINASE_ST"/>
    <property type="match status" value="1"/>
</dbReference>
<dbReference type="InterPro" id="IPR011021">
    <property type="entry name" value="Arrestin-like_N"/>
</dbReference>
<dbReference type="InterPro" id="IPR011009">
    <property type="entry name" value="Kinase-like_dom_sf"/>
</dbReference>
<dbReference type="SMART" id="SM00220">
    <property type="entry name" value="S_TKc"/>
    <property type="match status" value="1"/>
</dbReference>
<dbReference type="GO" id="GO:0005829">
    <property type="term" value="C:cytosol"/>
    <property type="evidence" value="ECO:0007669"/>
    <property type="project" value="TreeGrafter"/>
</dbReference>
<dbReference type="EMBL" id="PJQM01004929">
    <property type="protein sequence ID" value="RCH82924.1"/>
    <property type="molecule type" value="Genomic_DNA"/>
</dbReference>
<accession>A0A367IZ15</accession>
<feature type="non-terminal residue" evidence="4">
    <location>
        <position position="503"/>
    </location>
</feature>
<dbReference type="STRING" id="4846.A0A367IZ15"/>
<dbReference type="InterPro" id="IPR011022">
    <property type="entry name" value="Arrestin_C-like"/>
</dbReference>
<name>A0A367IZ15_RHIST</name>
<dbReference type="OrthoDB" id="2333384at2759"/>
<dbReference type="Pfam" id="PF02752">
    <property type="entry name" value="Arrestin_C"/>
    <property type="match status" value="1"/>
</dbReference>
<reference evidence="4 5" key="1">
    <citation type="journal article" date="2018" name="G3 (Bethesda)">
        <title>Phylogenetic and Phylogenomic Definition of Rhizopus Species.</title>
        <authorList>
            <person name="Gryganskyi A.P."/>
            <person name="Golan J."/>
            <person name="Dolatabadi S."/>
            <person name="Mondo S."/>
            <person name="Robb S."/>
            <person name="Idnurm A."/>
            <person name="Muszewska A."/>
            <person name="Steczkiewicz K."/>
            <person name="Masonjones S."/>
            <person name="Liao H.L."/>
            <person name="Gajdeczka M.T."/>
            <person name="Anike F."/>
            <person name="Vuek A."/>
            <person name="Anishchenko I.M."/>
            <person name="Voigt K."/>
            <person name="de Hoog G.S."/>
            <person name="Smith M.E."/>
            <person name="Heitman J."/>
            <person name="Vilgalys R."/>
            <person name="Stajich J.E."/>
        </authorList>
    </citation>
    <scope>NUCLEOTIDE SEQUENCE [LARGE SCALE GENOMIC DNA]</scope>
    <source>
        <strain evidence="4 5">LSU 92-RS-03</strain>
    </source>
</reference>
<dbReference type="InterPro" id="IPR000719">
    <property type="entry name" value="Prot_kinase_dom"/>
</dbReference>
<dbReference type="InterPro" id="IPR014752">
    <property type="entry name" value="Arrestin-like_C"/>
</dbReference>
<dbReference type="Gene3D" id="1.10.510.10">
    <property type="entry name" value="Transferase(Phosphotransferase) domain 1"/>
    <property type="match status" value="1"/>
</dbReference>
<dbReference type="GO" id="GO:0005524">
    <property type="term" value="F:ATP binding"/>
    <property type="evidence" value="ECO:0007669"/>
    <property type="project" value="UniProtKB-KW"/>
</dbReference>
<keyword evidence="1" id="KW-0547">Nucleotide-binding</keyword>
<dbReference type="Pfam" id="PF00069">
    <property type="entry name" value="Pkinase"/>
    <property type="match status" value="1"/>
</dbReference>
<dbReference type="PANTHER" id="PTHR24346">
    <property type="entry name" value="MAP/MICROTUBULE AFFINITY-REGULATING KINASE"/>
    <property type="match status" value="1"/>
</dbReference>
<dbReference type="PROSITE" id="PS50011">
    <property type="entry name" value="PROTEIN_KINASE_DOM"/>
    <property type="match status" value="1"/>
</dbReference>
<dbReference type="GO" id="GO:0035556">
    <property type="term" value="P:intracellular signal transduction"/>
    <property type="evidence" value="ECO:0007669"/>
    <property type="project" value="TreeGrafter"/>
</dbReference>
<keyword evidence="5" id="KW-1185">Reference proteome</keyword>
<dbReference type="InterPro" id="IPR008271">
    <property type="entry name" value="Ser/Thr_kinase_AS"/>
</dbReference>
<dbReference type="SUPFAM" id="SSF56112">
    <property type="entry name" value="Protein kinase-like (PK-like)"/>
    <property type="match status" value="1"/>
</dbReference>
<dbReference type="Proteomes" id="UP000253551">
    <property type="component" value="Unassembled WGS sequence"/>
</dbReference>
<evidence type="ECO:0000256" key="2">
    <source>
        <dbReference type="ARBA" id="ARBA00022840"/>
    </source>
</evidence>
<dbReference type="Gene3D" id="3.30.200.20">
    <property type="entry name" value="Phosphorylase Kinase, domain 1"/>
    <property type="match status" value="1"/>
</dbReference>
<protein>
    <recommendedName>
        <fullName evidence="3">Protein kinase domain-containing protein</fullName>
    </recommendedName>
</protein>
<evidence type="ECO:0000313" key="4">
    <source>
        <dbReference type="EMBL" id="RCH82924.1"/>
    </source>
</evidence>
<comment type="caution">
    <text evidence="4">The sequence shown here is derived from an EMBL/GenBank/DDBJ whole genome shotgun (WGS) entry which is preliminary data.</text>
</comment>
<dbReference type="SMART" id="SM01017">
    <property type="entry name" value="Arrestin_C"/>
    <property type="match status" value="1"/>
</dbReference>
<dbReference type="GO" id="GO:0004674">
    <property type="term" value="F:protein serine/threonine kinase activity"/>
    <property type="evidence" value="ECO:0007669"/>
    <property type="project" value="TreeGrafter"/>
</dbReference>
<dbReference type="FunFam" id="1.10.510.10:FF:000320">
    <property type="entry name" value="Serine/threonine protein kinase"/>
    <property type="match status" value="1"/>
</dbReference>
<keyword evidence="2" id="KW-0067">ATP-binding</keyword>
<evidence type="ECO:0000256" key="1">
    <source>
        <dbReference type="ARBA" id="ARBA00022741"/>
    </source>
</evidence>
<dbReference type="AlphaFoldDB" id="A0A367IZ15"/>
<dbReference type="SUPFAM" id="SSF81296">
    <property type="entry name" value="E set domains"/>
    <property type="match status" value="1"/>
</dbReference>
<proteinExistence type="predicted"/>
<dbReference type="Pfam" id="PF00339">
    <property type="entry name" value="Arrestin_N"/>
    <property type="match status" value="1"/>
</dbReference>
<evidence type="ECO:0000259" key="3">
    <source>
        <dbReference type="PROSITE" id="PS50011"/>
    </source>
</evidence>
<dbReference type="GO" id="GO:0005634">
    <property type="term" value="C:nucleus"/>
    <property type="evidence" value="ECO:0007669"/>
    <property type="project" value="TreeGrafter"/>
</dbReference>
<evidence type="ECO:0000313" key="5">
    <source>
        <dbReference type="Proteomes" id="UP000253551"/>
    </source>
</evidence>
<feature type="non-terminal residue" evidence="4">
    <location>
        <position position="1"/>
    </location>
</feature>
<dbReference type="Gene3D" id="2.60.40.640">
    <property type="match status" value="2"/>
</dbReference>
<dbReference type="PANTHER" id="PTHR24346:SF51">
    <property type="entry name" value="PAS DOMAIN-CONTAINING SERINE_THREONINE-PROTEIN KINASE"/>
    <property type="match status" value="1"/>
</dbReference>
<dbReference type="GO" id="GO:0045719">
    <property type="term" value="P:negative regulation of glycogen biosynthetic process"/>
    <property type="evidence" value="ECO:0007669"/>
    <property type="project" value="TreeGrafter"/>
</dbReference>
<sequence length="503" mass="58570">QLGSIPMEIHILRTLQKHPHVNCCTLITSMEDEDCYFVVMELLGDGMDLFDYIELNKNMAEEEIRHIFYQVAKAVKHLHTNRIVHRDIKDENVILDQEGTVHLIDFGCATYYKKGRKFDTFTGTLEYCAPEVLQGKPYEGPQQDIWACGVLLFTLIYRENPFYNIDDILESELRIPFVISEDSAGCVLRGVLQLNLQDPIKIKSISMRLEGKVMVSSTEVIANSPERIFKEDKTIIQHNWTFLPPTENARVFKAGKYKYEFELALPGHIPESVDVPRLYKVHYQLRGLVERSRFMPNLTTCQAVHISRQLLLFEPEYTEPVIVSNDWENKLEYEITLPTKVYTHGDTIPVSIRITPFTNDLQISCLTCNLKEYIVYKNDDRRSSKIHSRLLLSTQQDNAFIKRQTHFIEYNLEHKAHVPENAHFDLQHDKVRIKHKLKCVVSFSDQTGQVFELRASLPIMVCSMKNIGLPSYQDIWQTLPYQPKYQLWPSYNLTLHQPPTYDV</sequence>
<feature type="domain" description="Protein kinase" evidence="3">
    <location>
        <begin position="1"/>
        <end position="215"/>
    </location>
</feature>
<organism evidence="4 5">
    <name type="scientific">Rhizopus stolonifer</name>
    <name type="common">Rhizopus nigricans</name>
    <dbReference type="NCBI Taxonomy" id="4846"/>
    <lineage>
        <taxon>Eukaryota</taxon>
        <taxon>Fungi</taxon>
        <taxon>Fungi incertae sedis</taxon>
        <taxon>Mucoromycota</taxon>
        <taxon>Mucoromycotina</taxon>
        <taxon>Mucoromycetes</taxon>
        <taxon>Mucorales</taxon>
        <taxon>Mucorineae</taxon>
        <taxon>Rhizopodaceae</taxon>
        <taxon>Rhizopus</taxon>
    </lineage>
</organism>
<dbReference type="InterPro" id="IPR014756">
    <property type="entry name" value="Ig_E-set"/>
</dbReference>
<gene>
    <name evidence="4" type="ORF">CU098_002669</name>
</gene>